<protein>
    <submittedName>
        <fullName evidence="6">DNA-binding transcriptional regulator, LysR family</fullName>
    </submittedName>
</protein>
<dbReference type="GO" id="GO:0003700">
    <property type="term" value="F:DNA-binding transcription factor activity"/>
    <property type="evidence" value="ECO:0007669"/>
    <property type="project" value="InterPro"/>
</dbReference>
<dbReference type="Proteomes" id="UP000242700">
    <property type="component" value="Unassembled WGS sequence"/>
</dbReference>
<evidence type="ECO:0000313" key="6">
    <source>
        <dbReference type="EMBL" id="SDJ99632.1"/>
    </source>
</evidence>
<dbReference type="Gene3D" id="1.10.10.10">
    <property type="entry name" value="Winged helix-like DNA-binding domain superfamily/Winged helix DNA-binding domain"/>
    <property type="match status" value="1"/>
</dbReference>
<dbReference type="STRING" id="586411.SAMN05216187_10446"/>
<comment type="similarity">
    <text evidence="1">Belongs to the LysR transcriptional regulatory family.</text>
</comment>
<dbReference type="SUPFAM" id="SSF53850">
    <property type="entry name" value="Periplasmic binding protein-like II"/>
    <property type="match status" value="1"/>
</dbReference>
<dbReference type="Pfam" id="PF00126">
    <property type="entry name" value="HTH_1"/>
    <property type="match status" value="1"/>
</dbReference>
<evidence type="ECO:0000256" key="4">
    <source>
        <dbReference type="ARBA" id="ARBA00023163"/>
    </source>
</evidence>
<gene>
    <name evidence="6" type="ORF">SAMN05216187_10446</name>
</gene>
<evidence type="ECO:0000256" key="1">
    <source>
        <dbReference type="ARBA" id="ARBA00009437"/>
    </source>
</evidence>
<proteinExistence type="inferred from homology"/>
<name>A0A1G8Y9W8_9STAP</name>
<dbReference type="PANTHER" id="PTHR30126:SF39">
    <property type="entry name" value="HTH-TYPE TRANSCRIPTIONAL REGULATOR CYSL"/>
    <property type="match status" value="1"/>
</dbReference>
<evidence type="ECO:0000256" key="3">
    <source>
        <dbReference type="ARBA" id="ARBA00023125"/>
    </source>
</evidence>
<evidence type="ECO:0000256" key="2">
    <source>
        <dbReference type="ARBA" id="ARBA00023015"/>
    </source>
</evidence>
<dbReference type="InterPro" id="IPR005119">
    <property type="entry name" value="LysR_subst-bd"/>
</dbReference>
<dbReference type="InterPro" id="IPR036390">
    <property type="entry name" value="WH_DNA-bd_sf"/>
</dbReference>
<dbReference type="PRINTS" id="PR00039">
    <property type="entry name" value="HTHLYSR"/>
</dbReference>
<reference evidence="7" key="1">
    <citation type="submission" date="2016-10" db="EMBL/GenBank/DDBJ databases">
        <authorList>
            <person name="Varghese N."/>
            <person name="Submissions S."/>
        </authorList>
    </citation>
    <scope>NUCLEOTIDE SEQUENCE [LARGE SCALE GENOMIC DNA]</scope>
    <source>
        <strain evidence="7">CGMCC 1.8911</strain>
    </source>
</reference>
<feature type="domain" description="HTH lysR-type" evidence="5">
    <location>
        <begin position="1"/>
        <end position="57"/>
    </location>
</feature>
<dbReference type="AlphaFoldDB" id="A0A1G8Y9W8"/>
<dbReference type="OrthoDB" id="9785745at2"/>
<dbReference type="Gene3D" id="3.40.190.10">
    <property type="entry name" value="Periplasmic binding protein-like II"/>
    <property type="match status" value="2"/>
</dbReference>
<dbReference type="CDD" id="cd08420">
    <property type="entry name" value="PBP2_CysL_like"/>
    <property type="match status" value="1"/>
</dbReference>
<dbReference type="FunFam" id="1.10.10.10:FF:000001">
    <property type="entry name" value="LysR family transcriptional regulator"/>
    <property type="match status" value="1"/>
</dbReference>
<keyword evidence="4" id="KW-0804">Transcription</keyword>
<dbReference type="Pfam" id="PF03466">
    <property type="entry name" value="LysR_substrate"/>
    <property type="match status" value="1"/>
</dbReference>
<accession>A0A1G8Y9W8</accession>
<evidence type="ECO:0000313" key="7">
    <source>
        <dbReference type="Proteomes" id="UP000242700"/>
    </source>
</evidence>
<dbReference type="EMBL" id="FNFI01000004">
    <property type="protein sequence ID" value="SDJ99632.1"/>
    <property type="molecule type" value="Genomic_DNA"/>
</dbReference>
<organism evidence="6 7">
    <name type="scientific">Jeotgalicoccus aerolatus</name>
    <dbReference type="NCBI Taxonomy" id="709510"/>
    <lineage>
        <taxon>Bacteria</taxon>
        <taxon>Bacillati</taxon>
        <taxon>Bacillota</taxon>
        <taxon>Bacilli</taxon>
        <taxon>Bacillales</taxon>
        <taxon>Staphylococcaceae</taxon>
        <taxon>Jeotgalicoccus</taxon>
    </lineage>
</organism>
<dbReference type="SUPFAM" id="SSF46785">
    <property type="entry name" value="Winged helix' DNA-binding domain"/>
    <property type="match status" value="1"/>
</dbReference>
<dbReference type="GO" id="GO:0000976">
    <property type="term" value="F:transcription cis-regulatory region binding"/>
    <property type="evidence" value="ECO:0007669"/>
    <property type="project" value="TreeGrafter"/>
</dbReference>
<dbReference type="PANTHER" id="PTHR30126">
    <property type="entry name" value="HTH-TYPE TRANSCRIPTIONAL REGULATOR"/>
    <property type="match status" value="1"/>
</dbReference>
<evidence type="ECO:0000259" key="5">
    <source>
        <dbReference type="PROSITE" id="PS50931"/>
    </source>
</evidence>
<dbReference type="RefSeq" id="WP_092596215.1">
    <property type="nucleotide sequence ID" value="NZ_FNFI01000004.1"/>
</dbReference>
<keyword evidence="3 6" id="KW-0238">DNA-binding</keyword>
<dbReference type="PROSITE" id="PS50931">
    <property type="entry name" value="HTH_LYSR"/>
    <property type="match status" value="1"/>
</dbReference>
<sequence length="298" mass="33723">MDSQLKIFLSVAENKSFSRTAEKYYMSQPAVSQHIQALEERIGTKLLDRNNKFVKLNKAGEIVYHYGKEIAALYNKMEYLVDDLTNNASGPINIGASYTFGEYLLPNLIAELLSLYPYSQPAVTIGNTEEIAHLVNNSQLDIGIIEGYTPKKFLVQKEFLEDSMVIVASPGFPLKREDSISVKELGKYTWLMRENGSGTREASEKLFEEFKIVPQSFLTFSSTQSIKAAVEAGLGLSLLSRWAIQKELKYGDLITVNPADISLKRTFSYLKNSHYQSKVLEGFTELLEQKNLYDTFYI</sequence>
<dbReference type="InterPro" id="IPR036388">
    <property type="entry name" value="WH-like_DNA-bd_sf"/>
</dbReference>
<dbReference type="InterPro" id="IPR000847">
    <property type="entry name" value="LysR_HTH_N"/>
</dbReference>
<keyword evidence="2" id="KW-0805">Transcription regulation</keyword>